<accession>A0ABY4TEF8</accession>
<dbReference type="EMBL" id="CP095474">
    <property type="protein sequence ID" value="URN15916.1"/>
    <property type="molecule type" value="Genomic_DNA"/>
</dbReference>
<name>A0ABY4TEF8_9ACTN</name>
<keyword evidence="4" id="KW-1185">Reference proteome</keyword>
<dbReference type="InterPro" id="IPR037883">
    <property type="entry name" value="Knr4/Smi1-like_sf"/>
</dbReference>
<keyword evidence="1" id="KW-0238">DNA-binding</keyword>
<dbReference type="SMART" id="SM00860">
    <property type="entry name" value="SMI1_KNR4"/>
    <property type="match status" value="1"/>
</dbReference>
<dbReference type="Pfam" id="PF09346">
    <property type="entry name" value="SMI1_KNR4"/>
    <property type="match status" value="1"/>
</dbReference>
<dbReference type="InterPro" id="IPR018958">
    <property type="entry name" value="Knr4/Smi1-like_dom"/>
</dbReference>
<dbReference type="Proteomes" id="UP001056383">
    <property type="component" value="Chromosome"/>
</dbReference>
<evidence type="ECO:0000313" key="3">
    <source>
        <dbReference type="EMBL" id="URN15916.1"/>
    </source>
</evidence>
<evidence type="ECO:0000256" key="1">
    <source>
        <dbReference type="ARBA" id="ARBA00023125"/>
    </source>
</evidence>
<feature type="domain" description="Knr4/Smi1-like" evidence="2">
    <location>
        <begin position="16"/>
        <end position="147"/>
    </location>
</feature>
<organism evidence="3 4">
    <name type="scientific">Streptomyces sudanensis</name>
    <dbReference type="NCBI Taxonomy" id="436397"/>
    <lineage>
        <taxon>Bacteria</taxon>
        <taxon>Bacillati</taxon>
        <taxon>Actinomycetota</taxon>
        <taxon>Actinomycetes</taxon>
        <taxon>Kitasatosporales</taxon>
        <taxon>Streptomycetaceae</taxon>
        <taxon>Streptomyces</taxon>
    </lineage>
</organism>
<dbReference type="RefSeq" id="WP_050986869.1">
    <property type="nucleotide sequence ID" value="NZ_CP095474.1"/>
</dbReference>
<dbReference type="SUPFAM" id="SSF160631">
    <property type="entry name" value="SMI1/KNR4-like"/>
    <property type="match status" value="1"/>
</dbReference>
<dbReference type="Gene3D" id="3.40.1580.10">
    <property type="entry name" value="SMI1/KNR4-like"/>
    <property type="match status" value="1"/>
</dbReference>
<dbReference type="Gene3D" id="4.10.320.10">
    <property type="entry name" value="E3-binding domain"/>
    <property type="match status" value="1"/>
</dbReference>
<proteinExistence type="predicted"/>
<reference evidence="3" key="1">
    <citation type="submission" date="2022-04" db="EMBL/GenBank/DDBJ databases">
        <title>Systematic whole-genome sequencing reveals an unexpected diversity among actinomycetoma pathogens and provides insights into their antibacterial susceptibilities.</title>
        <authorList>
            <person name="Watson A.K."/>
            <person name="Kepplinger B."/>
            <person name="Bakhiet S.M."/>
            <person name="Mhmoud N.A."/>
            <person name="Chapman J."/>
            <person name="Allenby N."/>
            <person name="Mickiewicz K."/>
            <person name="Goodfellow M."/>
            <person name="Fahal A.H."/>
            <person name="Errington J."/>
        </authorList>
    </citation>
    <scope>NUCLEOTIDE SEQUENCE</scope>
    <source>
        <strain evidence="3">SD 504</strain>
    </source>
</reference>
<sequence length="224" mass="25321">MTDLASLIRICPPPNPPMGIRWDRVEAALGMSLPQDYKELADRYGPGDFCDYLGVFHPHGATEFSHLTGPVPGRVRAYLRKDYDQGTHPVPCDPDLLFVIGSTDNGEYIFWITEPKNDPDAWRVAVNEARGPRWYLHDGTLTDFLVGVLSGRVRVPQFPSDLLDPPLEFHPARPVLWKPEPIVSQEPVDAGAIRAWARDNGYDVPMRGRIPREIRDAWEQANRT</sequence>
<dbReference type="Pfam" id="PF23359">
    <property type="entry name" value="Lsr2_DNA-bd"/>
    <property type="match status" value="1"/>
</dbReference>
<evidence type="ECO:0000259" key="2">
    <source>
        <dbReference type="SMART" id="SM00860"/>
    </source>
</evidence>
<dbReference type="InterPro" id="IPR036625">
    <property type="entry name" value="E3-bd_dom_sf"/>
</dbReference>
<gene>
    <name evidence="3" type="ORF">MW084_08045</name>
</gene>
<evidence type="ECO:0000313" key="4">
    <source>
        <dbReference type="Proteomes" id="UP001056383"/>
    </source>
</evidence>
<protein>
    <submittedName>
        <fullName evidence="3">Lsr2 family protein</fullName>
    </submittedName>
</protein>
<dbReference type="InterPro" id="IPR055370">
    <property type="entry name" value="Lsr2_DNA-bd"/>
</dbReference>